<evidence type="ECO:0000256" key="3">
    <source>
        <dbReference type="ARBA" id="ARBA00022475"/>
    </source>
</evidence>
<dbReference type="Proteomes" id="UP001370348">
    <property type="component" value="Chromosome"/>
</dbReference>
<dbReference type="PANTHER" id="PTHR33884">
    <property type="entry name" value="UPF0410 PROTEIN YMGE"/>
    <property type="match status" value="1"/>
</dbReference>
<keyword evidence="9" id="KW-1185">Reference proteome</keyword>
<gene>
    <name evidence="8" type="ORF">LZC94_32685</name>
</gene>
<dbReference type="Pfam" id="PF04226">
    <property type="entry name" value="Transgly_assoc"/>
    <property type="match status" value="1"/>
</dbReference>
<evidence type="ECO:0000256" key="6">
    <source>
        <dbReference type="ARBA" id="ARBA00023136"/>
    </source>
</evidence>
<dbReference type="RefSeq" id="WP_394822214.1">
    <property type="nucleotide sequence ID" value="NZ_CP089984.1"/>
</dbReference>
<evidence type="ECO:0000313" key="8">
    <source>
        <dbReference type="EMBL" id="WXB12593.1"/>
    </source>
</evidence>
<evidence type="ECO:0000256" key="5">
    <source>
        <dbReference type="ARBA" id="ARBA00022989"/>
    </source>
</evidence>
<dbReference type="EMBL" id="CP089984">
    <property type="protein sequence ID" value="WXB12593.1"/>
    <property type="molecule type" value="Genomic_DNA"/>
</dbReference>
<evidence type="ECO:0000256" key="1">
    <source>
        <dbReference type="ARBA" id="ARBA00004651"/>
    </source>
</evidence>
<dbReference type="PANTHER" id="PTHR33884:SF7">
    <property type="entry name" value="BSL8023 PROTEIN"/>
    <property type="match status" value="1"/>
</dbReference>
<feature type="transmembrane region" description="Helical" evidence="7">
    <location>
        <begin position="59"/>
        <end position="78"/>
    </location>
</feature>
<name>A0ABZ2LNV5_9BACT</name>
<evidence type="ECO:0000256" key="2">
    <source>
        <dbReference type="ARBA" id="ARBA00011006"/>
    </source>
</evidence>
<sequence length="86" mass="9158">MHFILFLLFGLVVGVLARLIVPGREPGGWIISILLGIAGSFVGGLLGRLVGLYREGESAGFVMSLIGAVLLVVGYHAIARRRRSLV</sequence>
<evidence type="ECO:0000256" key="4">
    <source>
        <dbReference type="ARBA" id="ARBA00022692"/>
    </source>
</evidence>
<protein>
    <submittedName>
        <fullName evidence="8">GlsB/YeaQ/YmgE family stress response membrane protein</fullName>
    </submittedName>
</protein>
<evidence type="ECO:0000256" key="7">
    <source>
        <dbReference type="SAM" id="Phobius"/>
    </source>
</evidence>
<reference evidence="8 9" key="1">
    <citation type="submission" date="2021-12" db="EMBL/GenBank/DDBJ databases">
        <title>Discovery of the Pendulisporaceae a myxobacterial family with distinct sporulation behavior and unique specialized metabolism.</title>
        <authorList>
            <person name="Garcia R."/>
            <person name="Popoff A."/>
            <person name="Bader C.D."/>
            <person name="Loehr J."/>
            <person name="Walesch S."/>
            <person name="Walt C."/>
            <person name="Boldt J."/>
            <person name="Bunk B."/>
            <person name="Haeckl F.J.F.P.J."/>
            <person name="Gunesch A.P."/>
            <person name="Birkelbach J."/>
            <person name="Nuebel U."/>
            <person name="Pietschmann T."/>
            <person name="Bach T."/>
            <person name="Mueller R."/>
        </authorList>
    </citation>
    <scope>NUCLEOTIDE SEQUENCE [LARGE SCALE GENOMIC DNA]</scope>
    <source>
        <strain evidence="8 9">MSr11954</strain>
    </source>
</reference>
<comment type="subcellular location">
    <subcellularLocation>
        <location evidence="1">Cell membrane</location>
        <topology evidence="1">Multi-pass membrane protein</topology>
    </subcellularLocation>
</comment>
<accession>A0ABZ2LNV5</accession>
<evidence type="ECO:0000313" key="9">
    <source>
        <dbReference type="Proteomes" id="UP001370348"/>
    </source>
</evidence>
<keyword evidence="3" id="KW-1003">Cell membrane</keyword>
<keyword evidence="4 7" id="KW-0812">Transmembrane</keyword>
<keyword evidence="6 7" id="KW-0472">Membrane</keyword>
<organism evidence="8 9">
    <name type="scientific">Pendulispora albinea</name>
    <dbReference type="NCBI Taxonomy" id="2741071"/>
    <lineage>
        <taxon>Bacteria</taxon>
        <taxon>Pseudomonadati</taxon>
        <taxon>Myxococcota</taxon>
        <taxon>Myxococcia</taxon>
        <taxon>Myxococcales</taxon>
        <taxon>Sorangiineae</taxon>
        <taxon>Pendulisporaceae</taxon>
        <taxon>Pendulispora</taxon>
    </lineage>
</organism>
<feature type="transmembrane region" description="Helical" evidence="7">
    <location>
        <begin position="27"/>
        <end position="47"/>
    </location>
</feature>
<keyword evidence="5 7" id="KW-1133">Transmembrane helix</keyword>
<dbReference type="InterPro" id="IPR007341">
    <property type="entry name" value="Transgly_assoc"/>
</dbReference>
<proteinExistence type="inferred from homology"/>
<comment type="similarity">
    <text evidence="2">Belongs to the UPF0410 family.</text>
</comment>